<name>A0A6J5SQ57_9CAUD</name>
<protein>
    <submittedName>
        <fullName evidence="1">Uncharacterized protein</fullName>
    </submittedName>
</protein>
<accession>A0A6J5SQ57</accession>
<reference evidence="1" key="1">
    <citation type="submission" date="2020-05" db="EMBL/GenBank/DDBJ databases">
        <authorList>
            <person name="Chiriac C."/>
            <person name="Salcher M."/>
            <person name="Ghai R."/>
            <person name="Kavagutti S V."/>
        </authorList>
    </citation>
    <scope>NUCLEOTIDE SEQUENCE</scope>
</reference>
<evidence type="ECO:0000313" key="1">
    <source>
        <dbReference type="EMBL" id="CAB4216210.1"/>
    </source>
</evidence>
<proteinExistence type="predicted"/>
<sequence length="60" mass="7009">MTVSDLSIIKSNKFFIGKVTEDQKDIWELKNLFMSEEGELYSIEVTVIPEEKRNYNTGFC</sequence>
<dbReference type="EMBL" id="LR797435">
    <property type="protein sequence ID" value="CAB4216210.1"/>
    <property type="molecule type" value="Genomic_DNA"/>
</dbReference>
<organism evidence="1">
    <name type="scientific">uncultured Caudovirales phage</name>
    <dbReference type="NCBI Taxonomy" id="2100421"/>
    <lineage>
        <taxon>Viruses</taxon>
        <taxon>Duplodnaviria</taxon>
        <taxon>Heunggongvirae</taxon>
        <taxon>Uroviricota</taxon>
        <taxon>Caudoviricetes</taxon>
        <taxon>Peduoviridae</taxon>
        <taxon>Maltschvirus</taxon>
        <taxon>Maltschvirus maltsch</taxon>
    </lineage>
</organism>
<gene>
    <name evidence="1" type="ORF">UFOVP1484_126</name>
</gene>